<proteinExistence type="predicted"/>
<dbReference type="PROSITE" id="PS51257">
    <property type="entry name" value="PROKAR_LIPOPROTEIN"/>
    <property type="match status" value="1"/>
</dbReference>
<dbReference type="OrthoDB" id="2356646at2"/>
<feature type="region of interest" description="Disordered" evidence="1">
    <location>
        <begin position="26"/>
        <end position="135"/>
    </location>
</feature>
<evidence type="ECO:0000313" key="5">
    <source>
        <dbReference type="Proteomes" id="UP000266340"/>
    </source>
</evidence>
<evidence type="ECO:0000313" key="4">
    <source>
        <dbReference type="EMBL" id="RIE01258.1"/>
    </source>
</evidence>
<reference evidence="4 5" key="1">
    <citation type="submission" date="2018-09" db="EMBL/GenBank/DDBJ databases">
        <title>Cohnella cavernae sp. nov., isolated from a karst cave.</title>
        <authorList>
            <person name="Zhu H."/>
        </authorList>
    </citation>
    <scope>NUCLEOTIDE SEQUENCE [LARGE SCALE GENOMIC DNA]</scope>
    <source>
        <strain evidence="4 5">K2E09-144</strain>
    </source>
</reference>
<accession>A0A398CK59</accession>
<feature type="chain" id="PRO_5039406904" evidence="2">
    <location>
        <begin position="27"/>
        <end position="251"/>
    </location>
</feature>
<evidence type="ECO:0000256" key="2">
    <source>
        <dbReference type="SAM" id="SignalP"/>
    </source>
</evidence>
<dbReference type="Gene3D" id="2.170.130.30">
    <property type="match status" value="1"/>
</dbReference>
<evidence type="ECO:0000259" key="3">
    <source>
        <dbReference type="Pfam" id="PF14478"/>
    </source>
</evidence>
<dbReference type="EMBL" id="QXJM01000040">
    <property type="protein sequence ID" value="RIE01258.1"/>
    <property type="molecule type" value="Genomic_DNA"/>
</dbReference>
<keyword evidence="5" id="KW-1185">Reference proteome</keyword>
<dbReference type="RefSeq" id="WP_119151517.1">
    <property type="nucleotide sequence ID" value="NZ_JBHSOV010000041.1"/>
</dbReference>
<comment type="caution">
    <text evidence="4">The sequence shown here is derived from an EMBL/GenBank/DDBJ whole genome shotgun (WGS) entry which is preliminary data.</text>
</comment>
<feature type="signal peptide" evidence="2">
    <location>
        <begin position="1"/>
        <end position="26"/>
    </location>
</feature>
<dbReference type="AlphaFoldDB" id="A0A398CK59"/>
<sequence length="251" mass="25852">MKKWWRKRLWAGLFAAILLTASVGCAESATNGTPPSSPASVAPSSPLSQPETKDATDTEASAGPADASASASSSPQAADASSKASAAPSEEPSNGSKPSDEAASSSKPSPNAGDKKPRGAKPVESPSPSPSAETANAATLTIVGNKEWGIVLAPEEVSLKKGDTAASVLKRAGKAHRLVVDARGSGSLTYIEGIDGLYEFDDGPLSGWKYRVNGVVMGVGAGAYEMKPGDRVEWYYVSEDEEAKEEKEKAP</sequence>
<dbReference type="Pfam" id="PF14478">
    <property type="entry name" value="DUF4430"/>
    <property type="match status" value="1"/>
</dbReference>
<feature type="compositionally biased region" description="Low complexity" evidence="1">
    <location>
        <begin position="122"/>
        <end position="135"/>
    </location>
</feature>
<dbReference type="Proteomes" id="UP000266340">
    <property type="component" value="Unassembled WGS sequence"/>
</dbReference>
<gene>
    <name evidence="4" type="ORF">D3H35_22995</name>
</gene>
<dbReference type="InterPro" id="IPR027954">
    <property type="entry name" value="Transcobalamin-like_C"/>
</dbReference>
<name>A0A398CK59_9BACL</name>
<evidence type="ECO:0000256" key="1">
    <source>
        <dbReference type="SAM" id="MobiDB-lite"/>
    </source>
</evidence>
<feature type="domain" description="Transcobalamin-like C-terminal" evidence="3">
    <location>
        <begin position="162"/>
        <end position="237"/>
    </location>
</feature>
<feature type="compositionally biased region" description="Low complexity" evidence="1">
    <location>
        <begin position="38"/>
        <end position="50"/>
    </location>
</feature>
<organism evidence="4 5">
    <name type="scientific">Cohnella faecalis</name>
    <dbReference type="NCBI Taxonomy" id="2315694"/>
    <lineage>
        <taxon>Bacteria</taxon>
        <taxon>Bacillati</taxon>
        <taxon>Bacillota</taxon>
        <taxon>Bacilli</taxon>
        <taxon>Bacillales</taxon>
        <taxon>Paenibacillaceae</taxon>
        <taxon>Cohnella</taxon>
    </lineage>
</organism>
<protein>
    <submittedName>
        <fullName evidence="4">DUF4430 domain-containing protein</fullName>
    </submittedName>
</protein>
<keyword evidence="2" id="KW-0732">Signal</keyword>
<feature type="compositionally biased region" description="Low complexity" evidence="1">
    <location>
        <begin position="60"/>
        <end position="96"/>
    </location>
</feature>